<proteinExistence type="inferred from homology"/>
<dbReference type="GO" id="GO:0019888">
    <property type="term" value="F:protein phosphatase regulator activity"/>
    <property type="evidence" value="ECO:0007669"/>
    <property type="project" value="InterPro"/>
</dbReference>
<organism evidence="3 4">
    <name type="scientific">Haemaphysalis longicornis</name>
    <name type="common">Bush tick</name>
    <dbReference type="NCBI Taxonomy" id="44386"/>
    <lineage>
        <taxon>Eukaryota</taxon>
        <taxon>Metazoa</taxon>
        <taxon>Ecdysozoa</taxon>
        <taxon>Arthropoda</taxon>
        <taxon>Chelicerata</taxon>
        <taxon>Arachnida</taxon>
        <taxon>Acari</taxon>
        <taxon>Parasitiformes</taxon>
        <taxon>Ixodida</taxon>
        <taxon>Ixodoidea</taxon>
        <taxon>Ixodidae</taxon>
        <taxon>Haemaphysalinae</taxon>
        <taxon>Haemaphysalis</taxon>
    </lineage>
</organism>
<dbReference type="Proteomes" id="UP000821853">
    <property type="component" value="Chromosome 10"/>
</dbReference>
<gene>
    <name evidence="3" type="ORF">HPB48_006977</name>
</gene>
<feature type="compositionally biased region" description="Basic and acidic residues" evidence="2">
    <location>
        <begin position="256"/>
        <end position="270"/>
    </location>
</feature>
<dbReference type="GO" id="GO:0005737">
    <property type="term" value="C:cytoplasm"/>
    <property type="evidence" value="ECO:0007669"/>
    <property type="project" value="TreeGrafter"/>
</dbReference>
<dbReference type="VEuPathDB" id="VectorBase:HLOH_043263"/>
<feature type="compositionally biased region" description="Low complexity" evidence="2">
    <location>
        <begin position="201"/>
        <end position="216"/>
    </location>
</feature>
<dbReference type="PANTHER" id="PTHR16487:SF0">
    <property type="entry name" value="PROTEIN PHOSPHATASE 4 REGULATORY SUBUNIT 2-RELATED"/>
    <property type="match status" value="1"/>
</dbReference>
<evidence type="ECO:0000256" key="2">
    <source>
        <dbReference type="SAM" id="MobiDB-lite"/>
    </source>
</evidence>
<feature type="compositionally biased region" description="Basic and acidic residues" evidence="2">
    <location>
        <begin position="468"/>
        <end position="489"/>
    </location>
</feature>
<feature type="compositionally biased region" description="Basic and acidic residues" evidence="2">
    <location>
        <begin position="288"/>
        <end position="305"/>
    </location>
</feature>
<dbReference type="PANTHER" id="PTHR16487">
    <property type="entry name" value="PPP4R2-RELATED PROTEIN"/>
    <property type="match status" value="1"/>
</dbReference>
<dbReference type="InterPro" id="IPR015267">
    <property type="entry name" value="PPP4R2"/>
</dbReference>
<feature type="compositionally biased region" description="Low complexity" evidence="2">
    <location>
        <begin position="309"/>
        <end position="349"/>
    </location>
</feature>
<accession>A0A9J6FM98</accession>
<sequence length="566" mass="59347">MNCSKETVLDALTDFANQKPAEIPSVLDEYLAHIAKTGRHIKLRPLLCRKLELVMNEFHKTSPTDDLPALPNVEVFKFDEMKEKVLEAVNNFTSAPFTIQRLCELVVDPRKHYKRTDKFMRGVEKNVLVVSTIEPKSLAQQANAAATPMVNGIPGAEDGAINGHFADTAEEPLGRLDGENGHCEDEGICADDPGTNGDAPAVSAATVEATTSSASSGDAPQPVKEEVAEETETKAVAAAGSAEQLKSESSPPEESGEAKEVANGEAKEEASGEASEEVSGKASGEASEEAKAAKEPHAEVEKETPQEVSEAAAPSAEEAPPAESAAESLPTASTEGKPTVASAEPAEVASPEEEKKKKAAVCDKDTPEAAAEVPSEADSEDAVVSEAKPEVAPEDCNDVDDAEKQPSQSAPDLSEADAVPPPVAADESNKPADPPATSEGPASDFTHCDSSVSAEAPCEDDDDLGEPPLKKFHAEPKEEVSPRTEKPAAEEPEQPSSTSVLVEENLGKKGEEGAVVRSGAMPFFNHGFLNGVQPVCELSLTTTCLVGGVRRGGRMLLRNITAGHPT</sequence>
<comment type="similarity">
    <text evidence="1">Belongs to the PPP4R2 family.</text>
</comment>
<dbReference type="EMBL" id="JABSTR010000002">
    <property type="protein sequence ID" value="KAH9363975.1"/>
    <property type="molecule type" value="Genomic_DNA"/>
</dbReference>
<feature type="compositionally biased region" description="Basic and acidic residues" evidence="2">
    <location>
        <begin position="352"/>
        <end position="367"/>
    </location>
</feature>
<reference evidence="3 4" key="1">
    <citation type="journal article" date="2020" name="Cell">
        <title>Large-Scale Comparative Analyses of Tick Genomes Elucidate Their Genetic Diversity and Vector Capacities.</title>
        <authorList>
            <consortium name="Tick Genome and Microbiome Consortium (TIGMIC)"/>
            <person name="Jia N."/>
            <person name="Wang J."/>
            <person name="Shi W."/>
            <person name="Du L."/>
            <person name="Sun Y."/>
            <person name="Zhan W."/>
            <person name="Jiang J.F."/>
            <person name="Wang Q."/>
            <person name="Zhang B."/>
            <person name="Ji P."/>
            <person name="Bell-Sakyi L."/>
            <person name="Cui X.M."/>
            <person name="Yuan T.T."/>
            <person name="Jiang B.G."/>
            <person name="Yang W.F."/>
            <person name="Lam T.T."/>
            <person name="Chang Q.C."/>
            <person name="Ding S.J."/>
            <person name="Wang X.J."/>
            <person name="Zhu J.G."/>
            <person name="Ruan X.D."/>
            <person name="Zhao L."/>
            <person name="Wei J.T."/>
            <person name="Ye R.Z."/>
            <person name="Que T.C."/>
            <person name="Du C.H."/>
            <person name="Zhou Y.H."/>
            <person name="Cheng J.X."/>
            <person name="Dai P.F."/>
            <person name="Guo W.B."/>
            <person name="Han X.H."/>
            <person name="Huang E.J."/>
            <person name="Li L.F."/>
            <person name="Wei W."/>
            <person name="Gao Y.C."/>
            <person name="Liu J.Z."/>
            <person name="Shao H.Z."/>
            <person name="Wang X."/>
            <person name="Wang C.C."/>
            <person name="Yang T.C."/>
            <person name="Huo Q.B."/>
            <person name="Li W."/>
            <person name="Chen H.Y."/>
            <person name="Chen S.E."/>
            <person name="Zhou L.G."/>
            <person name="Ni X.B."/>
            <person name="Tian J.H."/>
            <person name="Sheng Y."/>
            <person name="Liu T."/>
            <person name="Pan Y.S."/>
            <person name="Xia L.Y."/>
            <person name="Li J."/>
            <person name="Zhao F."/>
            <person name="Cao W.C."/>
        </authorList>
    </citation>
    <scope>NUCLEOTIDE SEQUENCE [LARGE SCALE GENOMIC DNA]</scope>
    <source>
        <strain evidence="3">HaeL-2018</strain>
    </source>
</reference>
<dbReference type="GO" id="GO:0030289">
    <property type="term" value="C:protein phosphatase 4 complex"/>
    <property type="evidence" value="ECO:0007669"/>
    <property type="project" value="InterPro"/>
</dbReference>
<feature type="region of interest" description="Disordered" evidence="2">
    <location>
        <begin position="172"/>
        <end position="506"/>
    </location>
</feature>
<dbReference type="OMA" id="PKEINDG"/>
<dbReference type="GO" id="GO:0005634">
    <property type="term" value="C:nucleus"/>
    <property type="evidence" value="ECO:0007669"/>
    <property type="project" value="TreeGrafter"/>
</dbReference>
<protein>
    <recommendedName>
        <fullName evidence="5">Serine/threonine protein phosphatase 4 regulatory subunit</fullName>
    </recommendedName>
</protein>
<name>A0A9J6FM98_HAELO</name>
<comment type="caution">
    <text evidence="3">The sequence shown here is derived from an EMBL/GenBank/DDBJ whole genome shotgun (WGS) entry which is preliminary data.</text>
</comment>
<evidence type="ECO:0000256" key="1">
    <source>
        <dbReference type="ARBA" id="ARBA00009207"/>
    </source>
</evidence>
<evidence type="ECO:0008006" key="5">
    <source>
        <dbReference type="Google" id="ProtNLM"/>
    </source>
</evidence>
<dbReference type="Pfam" id="PF09184">
    <property type="entry name" value="PPP4R2"/>
    <property type="match status" value="1"/>
</dbReference>
<dbReference type="AlphaFoldDB" id="A0A9J6FM98"/>
<evidence type="ECO:0000313" key="3">
    <source>
        <dbReference type="EMBL" id="KAH9363975.1"/>
    </source>
</evidence>
<keyword evidence="4" id="KW-1185">Reference proteome</keyword>
<feature type="compositionally biased region" description="Acidic residues" evidence="2">
    <location>
        <begin position="392"/>
        <end position="401"/>
    </location>
</feature>
<dbReference type="OrthoDB" id="341898at2759"/>
<feature type="compositionally biased region" description="Basic and acidic residues" evidence="2">
    <location>
        <begin position="172"/>
        <end position="185"/>
    </location>
</feature>
<evidence type="ECO:0000313" key="4">
    <source>
        <dbReference type="Proteomes" id="UP000821853"/>
    </source>
</evidence>